<dbReference type="Proteomes" id="UP000053789">
    <property type="component" value="Unassembled WGS sequence"/>
</dbReference>
<evidence type="ECO:0000313" key="3">
    <source>
        <dbReference type="Proteomes" id="UP000053789"/>
    </source>
</evidence>
<feature type="region of interest" description="Disordered" evidence="1">
    <location>
        <begin position="151"/>
        <end position="172"/>
    </location>
</feature>
<dbReference type="GeneID" id="27693756"/>
<feature type="compositionally biased region" description="Polar residues" evidence="1">
    <location>
        <begin position="160"/>
        <end position="171"/>
    </location>
</feature>
<evidence type="ECO:0000313" key="2">
    <source>
        <dbReference type="EMBL" id="KIW99165.1"/>
    </source>
</evidence>
<keyword evidence="3" id="KW-1185">Reference proteome</keyword>
<organism evidence="2 3">
    <name type="scientific">Cladophialophora bantiana (strain ATCC 10958 / CBS 173.52 / CDC B-1940 / NIH 8579)</name>
    <name type="common">Xylohypha bantiana</name>
    <dbReference type="NCBI Taxonomy" id="1442370"/>
    <lineage>
        <taxon>Eukaryota</taxon>
        <taxon>Fungi</taxon>
        <taxon>Dikarya</taxon>
        <taxon>Ascomycota</taxon>
        <taxon>Pezizomycotina</taxon>
        <taxon>Eurotiomycetes</taxon>
        <taxon>Chaetothyriomycetidae</taxon>
        <taxon>Chaetothyriales</taxon>
        <taxon>Herpotrichiellaceae</taxon>
        <taxon>Cladophialophora</taxon>
    </lineage>
</organism>
<dbReference type="HOGENOM" id="CLU_1326232_0_0_1"/>
<sequence length="207" mass="22512">MNLMYVVIDSNIRSADGYRIVKDLSQLLQHDAFRFGYEEVNPHPVTGGDGDEKLRSLGLEINNTRVASKWLQAYQEKSPVDVGKGRRNNLKIDQATMLPFTEMAGKDLADNDEDTNVTACCVAGLKQEQHSSTISSAHPIRACCAVERDHGSLDSGTRHAPSQTNEQQSPSAKVICEAGSNIIENGESNVSSLETQLGADIVTEIVP</sequence>
<accession>A0A0D2I7B6</accession>
<reference evidence="2" key="1">
    <citation type="submission" date="2015-01" db="EMBL/GenBank/DDBJ databases">
        <title>The Genome Sequence of Cladophialophora bantiana CBS 173.52.</title>
        <authorList>
            <consortium name="The Broad Institute Genomics Platform"/>
            <person name="Cuomo C."/>
            <person name="de Hoog S."/>
            <person name="Gorbushina A."/>
            <person name="Stielow B."/>
            <person name="Teixiera M."/>
            <person name="Abouelleil A."/>
            <person name="Chapman S.B."/>
            <person name="Priest M."/>
            <person name="Young S.K."/>
            <person name="Wortman J."/>
            <person name="Nusbaum C."/>
            <person name="Birren B."/>
        </authorList>
    </citation>
    <scope>NUCLEOTIDE SEQUENCE [LARGE SCALE GENOMIC DNA]</scope>
    <source>
        <strain evidence="2">CBS 173.52</strain>
    </source>
</reference>
<dbReference type="RefSeq" id="XP_016625834.1">
    <property type="nucleotide sequence ID" value="XM_016758585.1"/>
</dbReference>
<dbReference type="VEuPathDB" id="FungiDB:Z519_00828"/>
<dbReference type="EMBL" id="KN846980">
    <property type="protein sequence ID" value="KIW99165.1"/>
    <property type="molecule type" value="Genomic_DNA"/>
</dbReference>
<dbReference type="AlphaFoldDB" id="A0A0D2I7B6"/>
<protein>
    <submittedName>
        <fullName evidence="2">Uncharacterized protein</fullName>
    </submittedName>
</protein>
<evidence type="ECO:0000256" key="1">
    <source>
        <dbReference type="SAM" id="MobiDB-lite"/>
    </source>
</evidence>
<name>A0A0D2I7B6_CLAB1</name>
<gene>
    <name evidence="2" type="ORF">Z519_00828</name>
</gene>
<proteinExistence type="predicted"/>